<evidence type="ECO:0000313" key="3">
    <source>
        <dbReference type="EMBL" id="GAA4412264.1"/>
    </source>
</evidence>
<accession>A0ABP8KR09</accession>
<sequence>MESKTFPGTLDSLDLIRQHVKELSQQAGLDKKSTYNLMLAADEIATNIILYGYEQAGQTGSIDVLSEIADNQLKVVFEDEAKPFDPTARDLPTEDDFNKPLEERTIGGMGIFLTINGVDKFSYEYANNRNRNIFIMNVDHVHP</sequence>
<gene>
    <name evidence="3" type="ORF">GCM10023187_39110</name>
</gene>
<evidence type="ECO:0000256" key="1">
    <source>
        <dbReference type="ARBA" id="ARBA00022527"/>
    </source>
</evidence>
<organism evidence="3 4">
    <name type="scientific">Nibrella viscosa</name>
    <dbReference type="NCBI Taxonomy" id="1084524"/>
    <lineage>
        <taxon>Bacteria</taxon>
        <taxon>Pseudomonadati</taxon>
        <taxon>Bacteroidota</taxon>
        <taxon>Cytophagia</taxon>
        <taxon>Cytophagales</taxon>
        <taxon>Spirosomataceae</taxon>
        <taxon>Nibrella</taxon>
    </lineage>
</organism>
<name>A0ABP8KR09_9BACT</name>
<dbReference type="PANTHER" id="PTHR35526">
    <property type="entry name" value="ANTI-SIGMA-F FACTOR RSBW-RELATED"/>
    <property type="match status" value="1"/>
</dbReference>
<dbReference type="PANTHER" id="PTHR35526:SF6">
    <property type="entry name" value="SLR1861 PROTEIN"/>
    <property type="match status" value="1"/>
</dbReference>
<dbReference type="Proteomes" id="UP001500936">
    <property type="component" value="Unassembled WGS sequence"/>
</dbReference>
<dbReference type="InterPro" id="IPR050267">
    <property type="entry name" value="Anti-sigma-factor_SerPK"/>
</dbReference>
<evidence type="ECO:0000313" key="4">
    <source>
        <dbReference type="Proteomes" id="UP001500936"/>
    </source>
</evidence>
<dbReference type="Pfam" id="PF13581">
    <property type="entry name" value="HATPase_c_2"/>
    <property type="match status" value="1"/>
</dbReference>
<protein>
    <submittedName>
        <fullName evidence="3">Anti-sigma regulatory factor</fullName>
    </submittedName>
</protein>
<dbReference type="InterPro" id="IPR003594">
    <property type="entry name" value="HATPase_dom"/>
</dbReference>
<dbReference type="InterPro" id="IPR036890">
    <property type="entry name" value="HATPase_C_sf"/>
</dbReference>
<reference evidence="4" key="1">
    <citation type="journal article" date="2019" name="Int. J. Syst. Evol. Microbiol.">
        <title>The Global Catalogue of Microorganisms (GCM) 10K type strain sequencing project: providing services to taxonomists for standard genome sequencing and annotation.</title>
        <authorList>
            <consortium name="The Broad Institute Genomics Platform"/>
            <consortium name="The Broad Institute Genome Sequencing Center for Infectious Disease"/>
            <person name="Wu L."/>
            <person name="Ma J."/>
        </authorList>
    </citation>
    <scope>NUCLEOTIDE SEQUENCE [LARGE SCALE GENOMIC DNA]</scope>
    <source>
        <strain evidence="4">JCM 17925</strain>
    </source>
</reference>
<keyword evidence="1" id="KW-0723">Serine/threonine-protein kinase</keyword>
<keyword evidence="1" id="KW-0418">Kinase</keyword>
<keyword evidence="1" id="KW-0808">Transferase</keyword>
<dbReference type="RefSeq" id="WP_345269623.1">
    <property type="nucleotide sequence ID" value="NZ_BAABHB010000009.1"/>
</dbReference>
<comment type="caution">
    <text evidence="3">The sequence shown here is derived from an EMBL/GenBank/DDBJ whole genome shotgun (WGS) entry which is preliminary data.</text>
</comment>
<dbReference type="CDD" id="cd16936">
    <property type="entry name" value="HATPase_RsbW-like"/>
    <property type="match status" value="1"/>
</dbReference>
<dbReference type="EMBL" id="BAABHB010000009">
    <property type="protein sequence ID" value="GAA4412264.1"/>
    <property type="molecule type" value="Genomic_DNA"/>
</dbReference>
<evidence type="ECO:0000259" key="2">
    <source>
        <dbReference type="Pfam" id="PF13581"/>
    </source>
</evidence>
<keyword evidence="4" id="KW-1185">Reference proteome</keyword>
<feature type="domain" description="Histidine kinase/HSP90-like ATPase" evidence="2">
    <location>
        <begin position="6"/>
        <end position="130"/>
    </location>
</feature>
<proteinExistence type="predicted"/>
<dbReference type="Gene3D" id="3.30.565.10">
    <property type="entry name" value="Histidine kinase-like ATPase, C-terminal domain"/>
    <property type="match status" value="1"/>
</dbReference>